<dbReference type="OrthoDB" id="10415882at2759"/>
<keyword evidence="2" id="KW-1185">Reference proteome</keyword>
<evidence type="ECO:0000313" key="1">
    <source>
        <dbReference type="EMBL" id="GFY58159.1"/>
    </source>
</evidence>
<dbReference type="Proteomes" id="UP000886998">
    <property type="component" value="Unassembled WGS sequence"/>
</dbReference>
<sequence length="218" mass="25111">MPCAFSTIRTDIDSCKFTVGINSYQHHHHPECDRYDEEFVKDVLSVIVEESTATEKQKAAELEDKQKTAVVAQQREREFELEKMKIQLEMQKLCIKTPANIKEHFLDIWADLNDPLELAEKLNAYDSLRPGVKSNPNQIFKMKEEFRKPFLIKKSQSVGGSHDNHFPGPSRTVPRFPSYETEGRIHIHSVTDVGLLESSSQSVVPARELMKWKQERTA</sequence>
<comment type="caution">
    <text evidence="1">The sequence shown here is derived from an EMBL/GenBank/DDBJ whole genome shotgun (WGS) entry which is preliminary data.</text>
</comment>
<accession>A0A8X7CAX0</accession>
<protein>
    <submittedName>
        <fullName evidence="1">Uncharacterized protein</fullName>
    </submittedName>
</protein>
<dbReference type="EMBL" id="BMAV01011939">
    <property type="protein sequence ID" value="GFY58159.1"/>
    <property type="molecule type" value="Genomic_DNA"/>
</dbReference>
<reference evidence="1" key="1">
    <citation type="submission" date="2020-08" db="EMBL/GenBank/DDBJ databases">
        <title>Multicomponent nature underlies the extraordinary mechanical properties of spider dragline silk.</title>
        <authorList>
            <person name="Kono N."/>
            <person name="Nakamura H."/>
            <person name="Mori M."/>
            <person name="Yoshida Y."/>
            <person name="Ohtoshi R."/>
            <person name="Malay A.D."/>
            <person name="Moran D.A.P."/>
            <person name="Tomita M."/>
            <person name="Numata K."/>
            <person name="Arakawa K."/>
        </authorList>
    </citation>
    <scope>NUCLEOTIDE SEQUENCE</scope>
</reference>
<proteinExistence type="predicted"/>
<organism evidence="1 2">
    <name type="scientific">Trichonephila inaurata madagascariensis</name>
    <dbReference type="NCBI Taxonomy" id="2747483"/>
    <lineage>
        <taxon>Eukaryota</taxon>
        <taxon>Metazoa</taxon>
        <taxon>Ecdysozoa</taxon>
        <taxon>Arthropoda</taxon>
        <taxon>Chelicerata</taxon>
        <taxon>Arachnida</taxon>
        <taxon>Araneae</taxon>
        <taxon>Araneomorphae</taxon>
        <taxon>Entelegynae</taxon>
        <taxon>Araneoidea</taxon>
        <taxon>Nephilidae</taxon>
        <taxon>Trichonephila</taxon>
        <taxon>Trichonephila inaurata</taxon>
    </lineage>
</organism>
<evidence type="ECO:0000313" key="2">
    <source>
        <dbReference type="Proteomes" id="UP000886998"/>
    </source>
</evidence>
<dbReference type="AlphaFoldDB" id="A0A8X7CAX0"/>
<name>A0A8X7CAX0_9ARAC</name>
<gene>
    <name evidence="1" type="ORF">TNIN_255691</name>
</gene>